<dbReference type="EMBL" id="JAPWTJ010002196">
    <property type="protein sequence ID" value="KAJ8967375.1"/>
    <property type="molecule type" value="Genomic_DNA"/>
</dbReference>
<evidence type="ECO:0000313" key="1">
    <source>
        <dbReference type="EMBL" id="KAJ8967375.1"/>
    </source>
</evidence>
<evidence type="ECO:0000313" key="2">
    <source>
        <dbReference type="Proteomes" id="UP001162164"/>
    </source>
</evidence>
<protein>
    <submittedName>
        <fullName evidence="1">Uncharacterized protein</fullName>
    </submittedName>
</protein>
<proteinExistence type="predicted"/>
<comment type="caution">
    <text evidence="1">The sequence shown here is derived from an EMBL/GenBank/DDBJ whole genome shotgun (WGS) entry which is preliminary data.</text>
</comment>
<organism evidence="1 2">
    <name type="scientific">Molorchus minor</name>
    <dbReference type="NCBI Taxonomy" id="1323400"/>
    <lineage>
        <taxon>Eukaryota</taxon>
        <taxon>Metazoa</taxon>
        <taxon>Ecdysozoa</taxon>
        <taxon>Arthropoda</taxon>
        <taxon>Hexapoda</taxon>
        <taxon>Insecta</taxon>
        <taxon>Pterygota</taxon>
        <taxon>Neoptera</taxon>
        <taxon>Endopterygota</taxon>
        <taxon>Coleoptera</taxon>
        <taxon>Polyphaga</taxon>
        <taxon>Cucujiformia</taxon>
        <taxon>Chrysomeloidea</taxon>
        <taxon>Cerambycidae</taxon>
        <taxon>Lamiinae</taxon>
        <taxon>Monochamini</taxon>
        <taxon>Molorchus</taxon>
    </lineage>
</organism>
<dbReference type="Proteomes" id="UP001162164">
    <property type="component" value="Unassembled WGS sequence"/>
</dbReference>
<keyword evidence="2" id="KW-1185">Reference proteome</keyword>
<reference evidence="1" key="1">
    <citation type="journal article" date="2023" name="Insect Mol. Biol.">
        <title>Genome sequencing provides insights into the evolution of gene families encoding plant cell wall-degrading enzymes in longhorned beetles.</title>
        <authorList>
            <person name="Shin N.R."/>
            <person name="Okamura Y."/>
            <person name="Kirsch R."/>
            <person name="Pauchet Y."/>
        </authorList>
    </citation>
    <scope>NUCLEOTIDE SEQUENCE</scope>
    <source>
        <strain evidence="1">MMC_N1</strain>
    </source>
</reference>
<accession>A0ABQ9IW61</accession>
<sequence>MSQLISMISYDNFDCFIVFVIFMVTSQQISYRRSEQSLSSSVYPLYPPLHQQRDLMGLMKYSHFRLFKSKQAFSRIPLSVNSTLLDVAVAASGALDATYMIINGRGHDFIVDGVGKISEQKIVPYHLLVLGKGVVCKRIKNKLFLCTPSWSLKCILFFITRHWGLHIINITEIEPMVGDFLMLTRRSHS</sequence>
<name>A0ABQ9IW61_9CUCU</name>
<gene>
    <name evidence="1" type="ORF">NQ317_004334</name>
</gene>